<dbReference type="EMBL" id="JAXQNO010000005">
    <property type="protein sequence ID" value="KAK4798424.1"/>
    <property type="molecule type" value="Genomic_DNA"/>
</dbReference>
<accession>A0AAN7RAW9</accession>
<organism evidence="1 2">
    <name type="scientific">Trapa natans</name>
    <name type="common">Water chestnut</name>
    <dbReference type="NCBI Taxonomy" id="22666"/>
    <lineage>
        <taxon>Eukaryota</taxon>
        <taxon>Viridiplantae</taxon>
        <taxon>Streptophyta</taxon>
        <taxon>Embryophyta</taxon>
        <taxon>Tracheophyta</taxon>
        <taxon>Spermatophyta</taxon>
        <taxon>Magnoliopsida</taxon>
        <taxon>eudicotyledons</taxon>
        <taxon>Gunneridae</taxon>
        <taxon>Pentapetalae</taxon>
        <taxon>rosids</taxon>
        <taxon>malvids</taxon>
        <taxon>Myrtales</taxon>
        <taxon>Lythraceae</taxon>
        <taxon>Trapa</taxon>
    </lineage>
</organism>
<keyword evidence="2" id="KW-1185">Reference proteome</keyword>
<name>A0AAN7RAW9_TRANT</name>
<proteinExistence type="predicted"/>
<protein>
    <submittedName>
        <fullName evidence="1">Uncharacterized protein</fullName>
    </submittedName>
</protein>
<dbReference type="Proteomes" id="UP001346149">
    <property type="component" value="Unassembled WGS sequence"/>
</dbReference>
<reference evidence="1 2" key="1">
    <citation type="journal article" date="2023" name="Hortic Res">
        <title>Pangenome of water caltrop reveals structural variations and asymmetric subgenome divergence after allopolyploidization.</title>
        <authorList>
            <person name="Zhang X."/>
            <person name="Chen Y."/>
            <person name="Wang L."/>
            <person name="Yuan Y."/>
            <person name="Fang M."/>
            <person name="Shi L."/>
            <person name="Lu R."/>
            <person name="Comes H.P."/>
            <person name="Ma Y."/>
            <person name="Chen Y."/>
            <person name="Huang G."/>
            <person name="Zhou Y."/>
            <person name="Zheng Z."/>
            <person name="Qiu Y."/>
        </authorList>
    </citation>
    <scope>NUCLEOTIDE SEQUENCE [LARGE SCALE GENOMIC DNA]</scope>
    <source>
        <strain evidence="1">F231</strain>
    </source>
</reference>
<sequence>MFAGSSQSASLLPSKLKVILPSFLQFTDKVPGLELLFMIIWDELNAVGPNQVLPLICMQAIKTSEASVYFHGRGNRQVVTCGVGALCNRILLTSKLPCVEPDYRGRDERFSFHNNKKKRK</sequence>
<evidence type="ECO:0000313" key="1">
    <source>
        <dbReference type="EMBL" id="KAK4798424.1"/>
    </source>
</evidence>
<comment type="caution">
    <text evidence="1">The sequence shown here is derived from an EMBL/GenBank/DDBJ whole genome shotgun (WGS) entry which is preliminary data.</text>
</comment>
<dbReference type="AlphaFoldDB" id="A0AAN7RAW9"/>
<gene>
    <name evidence="1" type="ORF">SAY86_030750</name>
</gene>
<evidence type="ECO:0000313" key="2">
    <source>
        <dbReference type="Proteomes" id="UP001346149"/>
    </source>
</evidence>